<comment type="subcellular location">
    <subcellularLocation>
        <location evidence="1 6">Membrane</location>
        <topology evidence="1 6">Multi-pass membrane protein</topology>
    </subcellularLocation>
</comment>
<comment type="function">
    <text evidence="6">Subunit of the oligosaccharyl transferase (OST) complex that catalyzes the initial transfer of a defined glycan (Glc(3)Man(9)GlcNAc(2) in eukaryotes) from the lipid carrier dolichol-pyrophosphate to an asparagine residue within an Asn-X-Ser/Thr consensus motif in nascent polypeptide chains, the first step in protein N-glycosylation. N-glycosylation occurs cotranslationally and the complex associates with the Sec61 complex at the channel-forming translocon complex that mediates protein translocation across the endoplasmic reticulum (ER). All subunits are required for a maximal enzyme activity.</text>
</comment>
<keyword evidence="8" id="KW-1185">Reference proteome</keyword>
<gene>
    <name evidence="7" type="ORF">BCR43DRAFT_511053</name>
</gene>
<evidence type="ECO:0000256" key="2">
    <source>
        <dbReference type="ARBA" id="ARBA00009825"/>
    </source>
</evidence>
<keyword evidence="4 6" id="KW-1133">Transmembrane helix</keyword>
<evidence type="ECO:0000256" key="1">
    <source>
        <dbReference type="ARBA" id="ARBA00004141"/>
    </source>
</evidence>
<dbReference type="Pfam" id="PF05251">
    <property type="entry name" value="Ost5"/>
    <property type="match status" value="1"/>
</dbReference>
<organism evidence="7 8">
    <name type="scientific">Syncephalastrum racemosum</name>
    <name type="common">Filamentous fungus</name>
    <dbReference type="NCBI Taxonomy" id="13706"/>
    <lineage>
        <taxon>Eukaryota</taxon>
        <taxon>Fungi</taxon>
        <taxon>Fungi incertae sedis</taxon>
        <taxon>Mucoromycota</taxon>
        <taxon>Mucoromycotina</taxon>
        <taxon>Mucoromycetes</taxon>
        <taxon>Mucorales</taxon>
        <taxon>Syncephalastraceae</taxon>
        <taxon>Syncephalastrum</taxon>
    </lineage>
</organism>
<comment type="similarity">
    <text evidence="2 6">Belongs to the OST5 family.</text>
</comment>
<dbReference type="OrthoDB" id="18408at2759"/>
<dbReference type="InParanoid" id="A0A1X2HKZ5"/>
<dbReference type="EMBL" id="MCGN01000002">
    <property type="protein sequence ID" value="ORY99897.1"/>
    <property type="molecule type" value="Genomic_DNA"/>
</dbReference>
<comment type="caution">
    <text evidence="7">The sequence shown here is derived from an EMBL/GenBank/DDBJ whole genome shotgun (WGS) entry which is preliminary data.</text>
</comment>
<evidence type="ECO:0000256" key="6">
    <source>
        <dbReference type="RuleBase" id="RU367008"/>
    </source>
</evidence>
<evidence type="ECO:0000256" key="3">
    <source>
        <dbReference type="ARBA" id="ARBA00022692"/>
    </source>
</evidence>
<name>A0A1X2HKZ5_SYNRA</name>
<sequence length="78" mass="8095">MSAIELWQNATAIGAPVPPSLYPLLAYVSLSGGLLAAGVFVVQGKNTSVFQQFQTSILASLFLGFGAIFTTNAVGVYV</sequence>
<dbReference type="InterPro" id="IPR007915">
    <property type="entry name" value="TMEM258/Ost5"/>
</dbReference>
<dbReference type="GO" id="GO:0008250">
    <property type="term" value="C:oligosaccharyltransferase complex"/>
    <property type="evidence" value="ECO:0007669"/>
    <property type="project" value="UniProtKB-UniRule"/>
</dbReference>
<dbReference type="AlphaFoldDB" id="A0A1X2HKZ5"/>
<feature type="transmembrane region" description="Helical" evidence="6">
    <location>
        <begin position="56"/>
        <end position="77"/>
    </location>
</feature>
<reference evidence="7 8" key="1">
    <citation type="submission" date="2016-07" db="EMBL/GenBank/DDBJ databases">
        <title>Pervasive Adenine N6-methylation of Active Genes in Fungi.</title>
        <authorList>
            <consortium name="DOE Joint Genome Institute"/>
            <person name="Mondo S.J."/>
            <person name="Dannebaum R.O."/>
            <person name="Kuo R.C."/>
            <person name="Labutti K."/>
            <person name="Haridas S."/>
            <person name="Kuo A."/>
            <person name="Salamov A."/>
            <person name="Ahrendt S.R."/>
            <person name="Lipzen A."/>
            <person name="Sullivan W."/>
            <person name="Andreopoulos W.B."/>
            <person name="Clum A."/>
            <person name="Lindquist E."/>
            <person name="Daum C."/>
            <person name="Ramamoorthy G.K."/>
            <person name="Gryganskyi A."/>
            <person name="Culley D."/>
            <person name="Magnuson J.K."/>
            <person name="James T.Y."/>
            <person name="O'Malley M.A."/>
            <person name="Stajich J.E."/>
            <person name="Spatafora J.W."/>
            <person name="Visel A."/>
            <person name="Grigoriev I.V."/>
        </authorList>
    </citation>
    <scope>NUCLEOTIDE SEQUENCE [LARGE SCALE GENOMIC DNA]</scope>
    <source>
        <strain evidence="7 8">NRRL 2496</strain>
    </source>
</reference>
<comment type="subunit">
    <text evidence="6">Component of the oligosaccharyltransferase (OST) complex.</text>
</comment>
<proteinExistence type="inferred from homology"/>
<protein>
    <recommendedName>
        <fullName evidence="6">Dolichyl-diphosphooligosaccharide-protein glycosyltransferase subunit OST5</fullName>
    </recommendedName>
</protein>
<accession>A0A1X2HKZ5</accession>
<dbReference type="GO" id="GO:0006487">
    <property type="term" value="P:protein N-linked glycosylation"/>
    <property type="evidence" value="ECO:0007669"/>
    <property type="project" value="UniProtKB-UniRule"/>
</dbReference>
<dbReference type="OMA" id="MSAIELW"/>
<evidence type="ECO:0000256" key="4">
    <source>
        <dbReference type="ARBA" id="ARBA00022989"/>
    </source>
</evidence>
<dbReference type="Proteomes" id="UP000242180">
    <property type="component" value="Unassembled WGS sequence"/>
</dbReference>
<dbReference type="STRING" id="13706.A0A1X2HKZ5"/>
<evidence type="ECO:0000313" key="7">
    <source>
        <dbReference type="EMBL" id="ORY99897.1"/>
    </source>
</evidence>
<keyword evidence="3 6" id="KW-0812">Transmembrane</keyword>
<feature type="transmembrane region" description="Helical" evidence="6">
    <location>
        <begin position="24"/>
        <end position="44"/>
    </location>
</feature>
<evidence type="ECO:0000313" key="8">
    <source>
        <dbReference type="Proteomes" id="UP000242180"/>
    </source>
</evidence>
<dbReference type="PANTHER" id="PTHR13636">
    <property type="entry name" value="TRANSMEMBRANE PROTEIN 258"/>
    <property type="match status" value="1"/>
</dbReference>
<evidence type="ECO:0000256" key="5">
    <source>
        <dbReference type="ARBA" id="ARBA00023136"/>
    </source>
</evidence>
<keyword evidence="5 6" id="KW-0472">Membrane</keyword>